<evidence type="ECO:0000313" key="2">
    <source>
        <dbReference type="EMBL" id="AFU02729.1"/>
    </source>
</evidence>
<feature type="region of interest" description="Disordered" evidence="1">
    <location>
        <begin position="145"/>
        <end position="175"/>
    </location>
</feature>
<evidence type="ECO:0000313" key="3">
    <source>
        <dbReference type="Proteomes" id="UP000006304"/>
    </source>
</evidence>
<evidence type="ECO:0000256" key="1">
    <source>
        <dbReference type="SAM" id="MobiDB-lite"/>
    </source>
</evidence>
<reference evidence="2 3" key="1">
    <citation type="journal article" date="2012" name="J. Bacteriol.">
        <title>Complete genome sequence of Nocardia brasiliensis HUJEG-1.</title>
        <authorList>
            <person name="Vera-Cabrera L."/>
            <person name="Ortiz-Lopez R."/>
            <person name="Elizondo-Gonzalez R."/>
            <person name="Perez-Maya A.A."/>
            <person name="Ocampo-Candiani J."/>
        </authorList>
    </citation>
    <scope>NUCLEOTIDE SEQUENCE [LARGE SCALE GENOMIC DNA]</scope>
    <source>
        <strain evidence="3">ATCC 700358</strain>
    </source>
</reference>
<proteinExistence type="predicted"/>
<dbReference type="STRING" id="1133849.O3I_023870"/>
<protein>
    <submittedName>
        <fullName evidence="2">Uncharacterized protein</fullName>
    </submittedName>
</protein>
<organism evidence="2 3">
    <name type="scientific">Nocardia brasiliensis (strain ATCC 700358 / HUJEG-1)</name>
    <dbReference type="NCBI Taxonomy" id="1133849"/>
    <lineage>
        <taxon>Bacteria</taxon>
        <taxon>Bacillati</taxon>
        <taxon>Actinomycetota</taxon>
        <taxon>Actinomycetes</taxon>
        <taxon>Mycobacteriales</taxon>
        <taxon>Nocardiaceae</taxon>
        <taxon>Nocardia</taxon>
    </lineage>
</organism>
<accession>K0F073</accession>
<dbReference type="AlphaFoldDB" id="K0F073"/>
<gene>
    <name evidence="2" type="ORF">O3I_023870</name>
</gene>
<dbReference type="eggNOG" id="ENOG5031E05">
    <property type="taxonomic scope" value="Bacteria"/>
</dbReference>
<dbReference type="EMBL" id="CP003876">
    <property type="protein sequence ID" value="AFU02729.1"/>
    <property type="molecule type" value="Genomic_DNA"/>
</dbReference>
<dbReference type="HOGENOM" id="CLU_1530969_0_0_11"/>
<dbReference type="Proteomes" id="UP000006304">
    <property type="component" value="Chromosome"/>
</dbReference>
<name>K0F073_NOCB7</name>
<keyword evidence="3" id="KW-1185">Reference proteome</keyword>
<feature type="region of interest" description="Disordered" evidence="1">
    <location>
        <begin position="55"/>
        <end position="81"/>
    </location>
</feature>
<dbReference type="KEGG" id="nbr:O3I_023870"/>
<sequence length="175" mass="17686">MSPLVAKALDAAFGNADGTNAQLAYQGTSAKWSNSKEMAPVGPEEAITGCVAMWERPSEGSSPSEKPHSGQPGKNAPERTPIATTAVLVVFRMAEGNTEGVTGDSLEVIVDGQRVPYTDQLSGKAGAFGDFAGFGKPRGVELVGSAPGDAMPAQPHPSDTGSVDTLIAAGTVSGG</sequence>